<gene>
    <name evidence="1" type="ORF">N0V91_007465</name>
</gene>
<organism evidence="1 2">
    <name type="scientific">Didymella pomorum</name>
    <dbReference type="NCBI Taxonomy" id="749634"/>
    <lineage>
        <taxon>Eukaryota</taxon>
        <taxon>Fungi</taxon>
        <taxon>Dikarya</taxon>
        <taxon>Ascomycota</taxon>
        <taxon>Pezizomycotina</taxon>
        <taxon>Dothideomycetes</taxon>
        <taxon>Pleosporomycetidae</taxon>
        <taxon>Pleosporales</taxon>
        <taxon>Pleosporineae</taxon>
        <taxon>Didymellaceae</taxon>
        <taxon>Didymella</taxon>
    </lineage>
</organism>
<dbReference type="AlphaFoldDB" id="A0A9W8Z924"/>
<name>A0A9W8Z924_9PLEO</name>
<protein>
    <submittedName>
        <fullName evidence="1">Uncharacterized protein</fullName>
    </submittedName>
</protein>
<accession>A0A9W8Z924</accession>
<sequence length="102" mass="11750">MSDSSDPGLSQLDWGKIEKISDMDLKQMLAYQTGFDQENRFNGGFNHIVFMSTIVGARQKYYVVRIPSAGTQERWQKGDAHNIDCEVSLLQYLYQEATMSYR</sequence>
<dbReference type="Proteomes" id="UP001140510">
    <property type="component" value="Unassembled WGS sequence"/>
</dbReference>
<dbReference type="EMBL" id="JAPEVA010000065">
    <property type="protein sequence ID" value="KAJ4402104.1"/>
    <property type="molecule type" value="Genomic_DNA"/>
</dbReference>
<proteinExistence type="predicted"/>
<reference evidence="1" key="1">
    <citation type="submission" date="2022-10" db="EMBL/GenBank/DDBJ databases">
        <title>Tapping the CABI collections for fungal endophytes: first genome assemblies for Collariella, Neodidymelliopsis, Ascochyta clinopodiicola, Didymella pomorum, Didymosphaeria variabile, Neocosmospora piperis and Neocucurbitaria cava.</title>
        <authorList>
            <person name="Hill R."/>
        </authorList>
    </citation>
    <scope>NUCLEOTIDE SEQUENCE</scope>
    <source>
        <strain evidence="1">IMI 355091</strain>
    </source>
</reference>
<evidence type="ECO:0000313" key="1">
    <source>
        <dbReference type="EMBL" id="KAJ4402104.1"/>
    </source>
</evidence>
<keyword evidence="2" id="KW-1185">Reference proteome</keyword>
<evidence type="ECO:0000313" key="2">
    <source>
        <dbReference type="Proteomes" id="UP001140510"/>
    </source>
</evidence>
<comment type="caution">
    <text evidence="1">The sequence shown here is derived from an EMBL/GenBank/DDBJ whole genome shotgun (WGS) entry which is preliminary data.</text>
</comment>